<dbReference type="Pfam" id="PF19975">
    <property type="entry name" value="DO-GTPase1"/>
    <property type="match status" value="1"/>
</dbReference>
<name>A0ABW6ICQ5_9CYAN</name>
<dbReference type="EMBL" id="JBHZOL010000044">
    <property type="protein sequence ID" value="MFE4105949.1"/>
    <property type="molecule type" value="Genomic_DNA"/>
</dbReference>
<proteinExistence type="predicted"/>
<reference evidence="2 3" key="1">
    <citation type="submission" date="2024-10" db="EMBL/GenBank/DDBJ databases">
        <authorList>
            <person name="Ratan Roy A."/>
            <person name="Morales Sandoval P.H."/>
            <person name="De Los Santos Villalobos S."/>
            <person name="Chakraborty S."/>
            <person name="Mukherjee J."/>
        </authorList>
    </citation>
    <scope>NUCLEOTIDE SEQUENCE [LARGE SCALE GENOMIC DNA]</scope>
    <source>
        <strain evidence="2 3">S1</strain>
    </source>
</reference>
<evidence type="ECO:0000259" key="1">
    <source>
        <dbReference type="Pfam" id="PF19975"/>
    </source>
</evidence>
<dbReference type="Gene3D" id="3.40.50.300">
    <property type="entry name" value="P-loop containing nucleotide triphosphate hydrolases"/>
    <property type="match status" value="1"/>
</dbReference>
<dbReference type="InterPro" id="IPR045530">
    <property type="entry name" value="DO-GTPase1"/>
</dbReference>
<accession>A0ABW6ICQ5</accession>
<feature type="domain" description="Double-GTPase 1" evidence="1">
    <location>
        <begin position="4"/>
        <end position="141"/>
    </location>
</feature>
<dbReference type="Proteomes" id="UP001600165">
    <property type="component" value="Unassembled WGS sequence"/>
</dbReference>
<dbReference type="InterPro" id="IPR027417">
    <property type="entry name" value="P-loop_NTPase"/>
</dbReference>
<dbReference type="RefSeq" id="WP_377963231.1">
    <property type="nucleotide sequence ID" value="NZ_JBHZOL010000044.1"/>
</dbReference>
<organism evidence="2 3">
    <name type="scientific">Almyronema epifaneia S1</name>
    <dbReference type="NCBI Taxonomy" id="2991925"/>
    <lineage>
        <taxon>Bacteria</taxon>
        <taxon>Bacillati</taxon>
        <taxon>Cyanobacteriota</taxon>
        <taxon>Cyanophyceae</taxon>
        <taxon>Nodosilineales</taxon>
        <taxon>Nodosilineaceae</taxon>
        <taxon>Almyronema</taxon>
        <taxon>Almyronema epifaneia</taxon>
    </lineage>
</organism>
<comment type="caution">
    <text evidence="2">The sequence shown here is derived from an EMBL/GenBank/DDBJ whole genome shotgun (WGS) entry which is preliminary data.</text>
</comment>
<evidence type="ECO:0000313" key="2">
    <source>
        <dbReference type="EMBL" id="MFE4105949.1"/>
    </source>
</evidence>
<keyword evidence="3" id="KW-1185">Reference proteome</keyword>
<protein>
    <recommendedName>
        <fullName evidence="1">Double-GTPase 1 domain-containing protein</fullName>
    </recommendedName>
</protein>
<evidence type="ECO:0000313" key="3">
    <source>
        <dbReference type="Proteomes" id="UP001600165"/>
    </source>
</evidence>
<sequence length="258" mass="29652">MSVVLLGDREVGKTSIVAALAEYSLEKDSKVKIVSPEPKSLLADLRPETGKGAGTANKSEKELTIQVLRPTGALKQVNLVWIDLPGEFFQEHSSRRENGGEDWREIQTRIEKSKYVILLIPPHRGMVTTASLENTTEALRPEKVLPNEEQWHKRLYAWFDFLNLHCSRASRILICIHKADLFCDLDRVSSDWAYVPGQISTDFWRRYHEFSKSFLRSMRQRVKAYSQTDAGTNTNFFITSIVHRELLALPWLYIGLYL</sequence>
<dbReference type="SUPFAM" id="SSF52540">
    <property type="entry name" value="P-loop containing nucleoside triphosphate hydrolases"/>
    <property type="match status" value="1"/>
</dbReference>
<gene>
    <name evidence="2" type="ORF">ACFVKH_06660</name>
</gene>